<feature type="domain" description="DUF7123" evidence="1">
    <location>
        <begin position="1"/>
        <end position="77"/>
    </location>
</feature>
<dbReference type="OrthoDB" id="193681at2157"/>
<dbReference type="GeneID" id="3701398"/>
<accession>A0A1U7EW06</accession>
<dbReference type="Pfam" id="PF23438">
    <property type="entry name" value="DUF7123"/>
    <property type="match status" value="1"/>
</dbReference>
<dbReference type="RefSeq" id="WP_011322856.1">
    <property type="nucleotide sequence ID" value="NC_007426.1"/>
</dbReference>
<evidence type="ECO:0000313" key="3">
    <source>
        <dbReference type="Proteomes" id="UP000002698"/>
    </source>
</evidence>
<dbReference type="STRING" id="348780.NP_2276A"/>
<sequence length="79" mass="9038">MSATTEPSADSKETRLRRYLRNRAEEGEVYIKSKFIADDVDLSPKEIGALMVKLRDSAADIEIEKWSYTSATTWRVSRP</sequence>
<dbReference type="KEGG" id="nph:NP_2276A"/>
<dbReference type="HOGENOM" id="CLU_172273_2_0_2"/>
<dbReference type="InterPro" id="IPR055547">
    <property type="entry name" value="DUF7123"/>
</dbReference>
<keyword evidence="3" id="KW-1185">Reference proteome</keyword>
<dbReference type="EMBL" id="CR936257">
    <property type="protein sequence ID" value="CAI49229.1"/>
    <property type="molecule type" value="Genomic_DNA"/>
</dbReference>
<dbReference type="EnsemblBacteria" id="CAI49229">
    <property type="protein sequence ID" value="CAI49229"/>
    <property type="gene ID" value="NP_2276A"/>
</dbReference>
<dbReference type="Proteomes" id="UP000002698">
    <property type="component" value="Chromosome"/>
</dbReference>
<gene>
    <name evidence="2" type="ordered locus">NP_2276A</name>
</gene>
<dbReference type="AlphaFoldDB" id="A0A1U7EW06"/>
<protein>
    <recommendedName>
        <fullName evidence="1">DUF7123 domain-containing protein</fullName>
    </recommendedName>
</protein>
<organism evidence="2 3">
    <name type="scientific">Natronomonas pharaonis (strain ATCC 35678 / DSM 2160 / CIP 103997 / JCM 8858 / NBRC 14720 / NCIMB 2260 / Gabara)</name>
    <name type="common">Halobacterium pharaonis</name>
    <dbReference type="NCBI Taxonomy" id="348780"/>
    <lineage>
        <taxon>Archaea</taxon>
        <taxon>Methanobacteriati</taxon>
        <taxon>Methanobacteriota</taxon>
        <taxon>Stenosarchaea group</taxon>
        <taxon>Halobacteria</taxon>
        <taxon>Halobacteriales</taxon>
        <taxon>Natronomonadaceae</taxon>
        <taxon>Natronomonas</taxon>
    </lineage>
</organism>
<reference evidence="2 3" key="1">
    <citation type="journal article" date="2005" name="Genome Res.">
        <title>Living with two extremes: conclusions from the genome sequence of Natronomonas pharaonis.</title>
        <authorList>
            <person name="Falb M."/>
            <person name="Pfeiffer F."/>
            <person name="Palm P."/>
            <person name="Rodewald K."/>
            <person name="Hickmann V."/>
            <person name="Tittor J."/>
            <person name="Oesterhelt D."/>
        </authorList>
    </citation>
    <scope>NUCLEOTIDE SEQUENCE [LARGE SCALE GENOMIC DNA]</scope>
    <source>
        <strain evidence="3">ATCC 35678 / DSM 2160 / CIP 103997 / JCM 8858 / NBRC 14720 / NCIMB 2260 / Gabara</strain>
    </source>
</reference>
<evidence type="ECO:0000313" key="2">
    <source>
        <dbReference type="EMBL" id="CAI49229.1"/>
    </source>
</evidence>
<evidence type="ECO:0000259" key="1">
    <source>
        <dbReference type="Pfam" id="PF23438"/>
    </source>
</evidence>
<proteinExistence type="predicted"/>
<name>A0A1U7EW06_NATPD</name>
<dbReference type="eggNOG" id="arCOG02866">
    <property type="taxonomic scope" value="Archaea"/>
</dbReference>